<dbReference type="PANTHER" id="PTHR43180:SF81">
    <property type="entry name" value="SHORT CHAIN ALCOHOL DEHYDROGENASE"/>
    <property type="match status" value="1"/>
</dbReference>
<dbReference type="Proteomes" id="UP000075243">
    <property type="component" value="Unassembled WGS sequence"/>
</dbReference>
<protein>
    <submittedName>
        <fullName evidence="3">Xanthoxin dehydrogenase</fullName>
    </submittedName>
</protein>
<dbReference type="Pfam" id="PF00106">
    <property type="entry name" value="adh_short"/>
    <property type="match status" value="1"/>
</dbReference>
<dbReference type="OMA" id="NCVSSYR"/>
<evidence type="ECO:0000256" key="1">
    <source>
        <dbReference type="ARBA" id="ARBA00006484"/>
    </source>
</evidence>
<dbReference type="GO" id="GO:0016491">
    <property type="term" value="F:oxidoreductase activity"/>
    <property type="evidence" value="ECO:0007669"/>
    <property type="project" value="UniProtKB-KW"/>
</dbReference>
<dbReference type="InterPro" id="IPR036291">
    <property type="entry name" value="NAD(P)-bd_dom_sf"/>
</dbReference>
<dbReference type="InterPro" id="IPR002347">
    <property type="entry name" value="SDR_fam"/>
</dbReference>
<organism evidence="3 4">
    <name type="scientific">Cajanus cajan</name>
    <name type="common">Pigeon pea</name>
    <name type="synonym">Cajanus indicus</name>
    <dbReference type="NCBI Taxonomy" id="3821"/>
    <lineage>
        <taxon>Eukaryota</taxon>
        <taxon>Viridiplantae</taxon>
        <taxon>Streptophyta</taxon>
        <taxon>Embryophyta</taxon>
        <taxon>Tracheophyta</taxon>
        <taxon>Spermatophyta</taxon>
        <taxon>Magnoliopsida</taxon>
        <taxon>eudicotyledons</taxon>
        <taxon>Gunneridae</taxon>
        <taxon>Pentapetalae</taxon>
        <taxon>rosids</taxon>
        <taxon>fabids</taxon>
        <taxon>Fabales</taxon>
        <taxon>Fabaceae</taxon>
        <taxon>Papilionoideae</taxon>
        <taxon>50 kb inversion clade</taxon>
        <taxon>NPAAA clade</taxon>
        <taxon>indigoferoid/millettioid clade</taxon>
        <taxon>Phaseoleae</taxon>
        <taxon>Cajanus</taxon>
    </lineage>
</organism>
<dbReference type="SUPFAM" id="SSF51735">
    <property type="entry name" value="NAD(P)-binding Rossmann-fold domains"/>
    <property type="match status" value="1"/>
</dbReference>
<comment type="similarity">
    <text evidence="1">Belongs to the short-chain dehydrogenases/reductases (SDR) family.</text>
</comment>
<sequence>MALDPGEFKSVFKVNVFSYFYATKHAAKIMVPRKRGSIVFTASVVSATHVGLPHPYTASKHAVVGLMKNLCVELGKHGIKVNCVSSYRW</sequence>
<reference evidence="3" key="1">
    <citation type="journal article" date="2012" name="Nat. Biotechnol.">
        <title>Draft genome sequence of pigeonpea (Cajanus cajan), an orphan legume crop of resource-poor farmers.</title>
        <authorList>
            <person name="Varshney R.K."/>
            <person name="Chen W."/>
            <person name="Li Y."/>
            <person name="Bharti A.K."/>
            <person name="Saxena R.K."/>
            <person name="Schlueter J.A."/>
            <person name="Donoghue M.T."/>
            <person name="Azam S."/>
            <person name="Fan G."/>
            <person name="Whaley A.M."/>
            <person name="Farmer A.D."/>
            <person name="Sheridan J."/>
            <person name="Iwata A."/>
            <person name="Tuteja R."/>
            <person name="Penmetsa R.V."/>
            <person name="Wu W."/>
            <person name="Upadhyaya H.D."/>
            <person name="Yang S.P."/>
            <person name="Shah T."/>
            <person name="Saxena K.B."/>
            <person name="Michael T."/>
            <person name="McCombie W.R."/>
            <person name="Yang B."/>
            <person name="Zhang G."/>
            <person name="Yang H."/>
            <person name="Wang J."/>
            <person name="Spillane C."/>
            <person name="Cook D.R."/>
            <person name="May G.D."/>
            <person name="Xu X."/>
            <person name="Jackson S.A."/>
        </authorList>
    </citation>
    <scope>NUCLEOTIDE SEQUENCE [LARGE SCALE GENOMIC DNA]</scope>
</reference>
<dbReference type="PANTHER" id="PTHR43180">
    <property type="entry name" value="3-OXOACYL-(ACYL-CARRIER-PROTEIN) REDUCTASE (AFU_ORTHOLOGUE AFUA_6G11210)"/>
    <property type="match status" value="1"/>
</dbReference>
<evidence type="ECO:0000313" key="4">
    <source>
        <dbReference type="Proteomes" id="UP000075243"/>
    </source>
</evidence>
<dbReference type="EMBL" id="KQ484141">
    <property type="protein sequence ID" value="KYP37090.1"/>
    <property type="molecule type" value="Genomic_DNA"/>
</dbReference>
<dbReference type="PRINTS" id="PR00081">
    <property type="entry name" value="GDHRDH"/>
</dbReference>
<evidence type="ECO:0000313" key="3">
    <source>
        <dbReference type="EMBL" id="KYP37090.1"/>
    </source>
</evidence>
<name>A0A151R3H0_CAJCA</name>
<gene>
    <name evidence="3" type="ORF">KK1_041752</name>
</gene>
<dbReference type="Gramene" id="C.cajan_39568.t">
    <property type="protein sequence ID" value="C.cajan_39568.t.cds1"/>
    <property type="gene ID" value="C.cajan_39568"/>
</dbReference>
<keyword evidence="2" id="KW-0560">Oxidoreductase</keyword>
<accession>A0A151R3H0</accession>
<proteinExistence type="inferred from homology"/>
<dbReference type="Gene3D" id="3.40.50.720">
    <property type="entry name" value="NAD(P)-binding Rossmann-like Domain"/>
    <property type="match status" value="1"/>
</dbReference>
<keyword evidence="4" id="KW-1185">Reference proteome</keyword>
<dbReference type="AlphaFoldDB" id="A0A151R3H0"/>
<dbReference type="STRING" id="3821.A0A151R3H0"/>
<evidence type="ECO:0000256" key="2">
    <source>
        <dbReference type="ARBA" id="ARBA00023002"/>
    </source>
</evidence>